<sequence length="131" mass="13578">MIDHISLPVTAPAVSADFYTKALAPLGYTVLMELGPVRALGAAGQSGTVVPDLWLHPGQDFTTFHLALTAATPEQVDAFHAAALAAGGRDNGGPGERAHYHPGYYAAFVLDPDGHNLEVVCHNGPVGQVPA</sequence>
<dbReference type="AlphaFoldDB" id="A0AAU8N1J4"/>
<evidence type="ECO:0000313" key="2">
    <source>
        <dbReference type="EMBL" id="XCP81591.1"/>
    </source>
</evidence>
<dbReference type="PANTHER" id="PTHR35006:SF2">
    <property type="entry name" value="GLYOXALASE FAMILY PROTEIN (AFU_ORTHOLOGUE AFUA_5G14830)"/>
    <property type="match status" value="1"/>
</dbReference>
<protein>
    <submittedName>
        <fullName evidence="2">VOC family protein</fullName>
    </submittedName>
</protein>
<name>A0AAU8N1J4_9ACTO</name>
<dbReference type="PROSITE" id="PS51819">
    <property type="entry name" value="VOC"/>
    <property type="match status" value="1"/>
</dbReference>
<dbReference type="EMBL" id="CP159989">
    <property type="protein sequence ID" value="XCP81591.1"/>
    <property type="molecule type" value="Genomic_DNA"/>
</dbReference>
<dbReference type="SUPFAM" id="SSF54593">
    <property type="entry name" value="Glyoxalase/Bleomycin resistance protein/Dihydroxybiphenyl dioxygenase"/>
    <property type="match status" value="1"/>
</dbReference>
<accession>A0AAU8N1J4</accession>
<dbReference type="PANTHER" id="PTHR35006">
    <property type="entry name" value="GLYOXALASE FAMILY PROTEIN (AFU_ORTHOLOGUE AFUA_5G14830)"/>
    <property type="match status" value="1"/>
</dbReference>
<proteinExistence type="predicted"/>
<evidence type="ECO:0000259" key="1">
    <source>
        <dbReference type="PROSITE" id="PS51819"/>
    </source>
</evidence>
<reference evidence="2" key="1">
    <citation type="submission" date="2024-05" db="EMBL/GenBank/DDBJ databases">
        <title>Draft genome assemblies of 36 bacteria isolated from hibernating arctic ground squirrels.</title>
        <authorList>
            <person name="McKee H."/>
            <person name="Mullen L."/>
            <person name="Drown D.M."/>
            <person name="Duddleston K.N."/>
        </authorList>
    </citation>
    <scope>NUCLEOTIDE SEQUENCE</scope>
    <source>
        <strain evidence="2">AR004</strain>
    </source>
</reference>
<organism evidence="2">
    <name type="scientific">Actinomyces timonensis</name>
    <dbReference type="NCBI Taxonomy" id="1288391"/>
    <lineage>
        <taxon>Bacteria</taxon>
        <taxon>Bacillati</taxon>
        <taxon>Actinomycetota</taxon>
        <taxon>Actinomycetes</taxon>
        <taxon>Actinomycetales</taxon>
        <taxon>Actinomycetaceae</taxon>
        <taxon>Actinomyces</taxon>
    </lineage>
</organism>
<gene>
    <name evidence="2" type="ORF">ABXS69_05970</name>
</gene>
<dbReference type="Gene3D" id="3.10.180.10">
    <property type="entry name" value="2,3-Dihydroxybiphenyl 1,2-Dioxygenase, domain 1"/>
    <property type="match status" value="1"/>
</dbReference>
<dbReference type="Pfam" id="PF00903">
    <property type="entry name" value="Glyoxalase"/>
    <property type="match status" value="1"/>
</dbReference>
<dbReference type="InterPro" id="IPR029068">
    <property type="entry name" value="Glyas_Bleomycin-R_OHBP_Dase"/>
</dbReference>
<dbReference type="InterPro" id="IPR004360">
    <property type="entry name" value="Glyas_Fos-R_dOase_dom"/>
</dbReference>
<dbReference type="InterPro" id="IPR037523">
    <property type="entry name" value="VOC_core"/>
</dbReference>
<dbReference type="CDD" id="cd07262">
    <property type="entry name" value="VOC_like"/>
    <property type="match status" value="1"/>
</dbReference>
<dbReference type="RefSeq" id="WP_366179853.1">
    <property type="nucleotide sequence ID" value="NZ_CP159989.1"/>
</dbReference>
<feature type="domain" description="VOC" evidence="1">
    <location>
        <begin position="1"/>
        <end position="122"/>
    </location>
</feature>